<dbReference type="InterPro" id="IPR009752">
    <property type="entry name" value="Phage_Mu_GpJ"/>
</dbReference>
<reference evidence="1 2" key="1">
    <citation type="submission" date="2016-02" db="EMBL/GenBank/DDBJ databases">
        <authorList>
            <person name="Wen L."/>
            <person name="He K."/>
            <person name="Yang H."/>
        </authorList>
    </citation>
    <scope>NUCLEOTIDE SEQUENCE [LARGE SCALE GENOMIC DNA]</scope>
    <source>
        <strain evidence="1 2">KLE1704</strain>
    </source>
</reference>
<comment type="caution">
    <text evidence="1">The sequence shown here is derived from an EMBL/GenBank/DDBJ whole genome shotgun (WGS) entry which is preliminary data.</text>
</comment>
<dbReference type="AlphaFoldDB" id="A0A139LVP4"/>
<name>A0A139LVP4_9BACE</name>
<organism evidence="1">
    <name type="scientific">Bacteroides intestinalis</name>
    <dbReference type="NCBI Taxonomy" id="329854"/>
    <lineage>
        <taxon>Bacteria</taxon>
        <taxon>Pseudomonadati</taxon>
        <taxon>Bacteroidota</taxon>
        <taxon>Bacteroidia</taxon>
        <taxon>Bacteroidales</taxon>
        <taxon>Bacteroidaceae</taxon>
        <taxon>Bacteroides</taxon>
    </lineage>
</organism>
<evidence type="ECO:0008006" key="3">
    <source>
        <dbReference type="Google" id="ProtNLM"/>
    </source>
</evidence>
<dbReference type="EMBL" id="LTDF01000003">
    <property type="protein sequence ID" value="KXT55529.1"/>
    <property type="molecule type" value="Genomic_DNA"/>
</dbReference>
<dbReference type="Proteomes" id="UP000070319">
    <property type="component" value="Unassembled WGS sequence"/>
</dbReference>
<accession>A0A139LVP4</accession>
<protein>
    <recommendedName>
        <fullName evidence="3">DUF1320 domain-containing protein</fullName>
    </recommendedName>
</protein>
<sequence length="139" mass="15687">MFITEEDYIQVGPDALKIMQQSSTDNRKTAEQRAMSRIAAALRARYDVDATFAREGEERDAELVGCATDIALYHMVCSLPGKMGNEVREKRYKDALDYLKEIQAGRITPNIPTITGPSGEEDYQNPVRYGSATKNDYIW</sequence>
<gene>
    <name evidence="1" type="ORF">HMPREF2531_00060</name>
</gene>
<dbReference type="RefSeq" id="WP_061433605.1">
    <property type="nucleotide sequence ID" value="NZ_KQ968644.1"/>
</dbReference>
<dbReference type="Pfam" id="PF07030">
    <property type="entry name" value="Phage_Mu_Gp36"/>
    <property type="match status" value="1"/>
</dbReference>
<evidence type="ECO:0000313" key="2">
    <source>
        <dbReference type="Proteomes" id="UP000070319"/>
    </source>
</evidence>
<evidence type="ECO:0000313" key="1">
    <source>
        <dbReference type="EMBL" id="KXT55529.1"/>
    </source>
</evidence>
<proteinExistence type="predicted"/>
<dbReference type="PATRIC" id="fig|329854.7.peg.60"/>